<dbReference type="InterPro" id="IPR055348">
    <property type="entry name" value="DctQ"/>
</dbReference>
<evidence type="ECO:0000313" key="12">
    <source>
        <dbReference type="Proteomes" id="UP000199073"/>
    </source>
</evidence>
<evidence type="ECO:0000259" key="10">
    <source>
        <dbReference type="Pfam" id="PF04290"/>
    </source>
</evidence>
<keyword evidence="3" id="KW-1003">Cell membrane</keyword>
<dbReference type="RefSeq" id="WP_092220891.1">
    <property type="nucleotide sequence ID" value="NZ_FNJI01000007.1"/>
</dbReference>
<dbReference type="AlphaFoldDB" id="A0A1H0N6V4"/>
<dbReference type="STRING" id="91360.SAMN05660330_01263"/>
<accession>A0A1H0N6V4</accession>
<dbReference type="GO" id="GO:0005886">
    <property type="term" value="C:plasma membrane"/>
    <property type="evidence" value="ECO:0007669"/>
    <property type="project" value="UniProtKB-SubCell"/>
</dbReference>
<dbReference type="PANTHER" id="PTHR35011">
    <property type="entry name" value="2,3-DIKETO-L-GULONATE TRAP TRANSPORTER SMALL PERMEASE PROTEIN YIAM"/>
    <property type="match status" value="1"/>
</dbReference>
<evidence type="ECO:0000256" key="8">
    <source>
        <dbReference type="ARBA" id="ARBA00038436"/>
    </source>
</evidence>
<feature type="transmembrane region" description="Helical" evidence="9">
    <location>
        <begin position="88"/>
        <end position="110"/>
    </location>
</feature>
<keyword evidence="6 9" id="KW-1133">Transmembrane helix</keyword>
<feature type="domain" description="Tripartite ATP-independent periplasmic transporters DctQ component" evidence="10">
    <location>
        <begin position="26"/>
        <end position="154"/>
    </location>
</feature>
<reference evidence="11 12" key="1">
    <citation type="submission" date="2016-10" db="EMBL/GenBank/DDBJ databases">
        <authorList>
            <person name="de Groot N.N."/>
        </authorList>
    </citation>
    <scope>NUCLEOTIDE SEQUENCE [LARGE SCALE GENOMIC DNA]</scope>
    <source>
        <strain evidence="11 12">DSM 12130</strain>
    </source>
</reference>
<protein>
    <submittedName>
        <fullName evidence="11">TRAP-type mannitol/chloroaromatic compound transport system, small permease component</fullName>
    </submittedName>
</protein>
<evidence type="ECO:0000256" key="3">
    <source>
        <dbReference type="ARBA" id="ARBA00022475"/>
    </source>
</evidence>
<gene>
    <name evidence="11" type="ORF">SAMN05660330_01263</name>
</gene>
<keyword evidence="5 9" id="KW-0812">Transmembrane</keyword>
<keyword evidence="2" id="KW-0813">Transport</keyword>
<keyword evidence="12" id="KW-1185">Reference proteome</keyword>
<feature type="transmembrane region" description="Helical" evidence="9">
    <location>
        <begin position="12"/>
        <end position="30"/>
    </location>
</feature>
<evidence type="ECO:0000313" key="11">
    <source>
        <dbReference type="EMBL" id="SDO88090.1"/>
    </source>
</evidence>
<organism evidence="11 12">
    <name type="scientific">Desulforhopalus singaporensis</name>
    <dbReference type="NCBI Taxonomy" id="91360"/>
    <lineage>
        <taxon>Bacteria</taxon>
        <taxon>Pseudomonadati</taxon>
        <taxon>Thermodesulfobacteriota</taxon>
        <taxon>Desulfobulbia</taxon>
        <taxon>Desulfobulbales</taxon>
        <taxon>Desulfocapsaceae</taxon>
        <taxon>Desulforhopalus</taxon>
    </lineage>
</organism>
<keyword evidence="7 9" id="KW-0472">Membrane</keyword>
<evidence type="ECO:0000256" key="1">
    <source>
        <dbReference type="ARBA" id="ARBA00004429"/>
    </source>
</evidence>
<proteinExistence type="inferred from homology"/>
<dbReference type="Pfam" id="PF04290">
    <property type="entry name" value="DctQ"/>
    <property type="match status" value="1"/>
</dbReference>
<evidence type="ECO:0000256" key="9">
    <source>
        <dbReference type="SAM" id="Phobius"/>
    </source>
</evidence>
<dbReference type="InterPro" id="IPR007387">
    <property type="entry name" value="TRAP_DctQ"/>
</dbReference>
<feature type="transmembrane region" description="Helical" evidence="9">
    <location>
        <begin position="50"/>
        <end position="67"/>
    </location>
</feature>
<evidence type="ECO:0000256" key="4">
    <source>
        <dbReference type="ARBA" id="ARBA00022519"/>
    </source>
</evidence>
<name>A0A1H0N6V4_9BACT</name>
<comment type="similarity">
    <text evidence="8">Belongs to the TRAP transporter small permease family.</text>
</comment>
<evidence type="ECO:0000256" key="5">
    <source>
        <dbReference type="ARBA" id="ARBA00022692"/>
    </source>
</evidence>
<comment type="subcellular location">
    <subcellularLocation>
        <location evidence="1">Cell inner membrane</location>
        <topology evidence="1">Multi-pass membrane protein</topology>
    </subcellularLocation>
</comment>
<sequence>MVHFQSMVRRITRWTSFGAMFLLLPMMLLSATDVTLRRFFTTTIPGTMELSSYMLALFILLGLSYTHQCKAHVKVSFLLDLLPLKVRTVVDIVLSFLCLMMLLVLSWQGFIIAIEETTVSDMLRIPENPFRMALVVGCLSFSLEVIVDIISQIQALRGN</sequence>
<keyword evidence="4" id="KW-0997">Cell inner membrane</keyword>
<evidence type="ECO:0000256" key="6">
    <source>
        <dbReference type="ARBA" id="ARBA00022989"/>
    </source>
</evidence>
<evidence type="ECO:0000256" key="2">
    <source>
        <dbReference type="ARBA" id="ARBA00022448"/>
    </source>
</evidence>
<dbReference type="EMBL" id="FNJI01000007">
    <property type="protein sequence ID" value="SDO88090.1"/>
    <property type="molecule type" value="Genomic_DNA"/>
</dbReference>
<evidence type="ECO:0000256" key="7">
    <source>
        <dbReference type="ARBA" id="ARBA00023136"/>
    </source>
</evidence>
<dbReference type="Proteomes" id="UP000199073">
    <property type="component" value="Unassembled WGS sequence"/>
</dbReference>
<dbReference type="OrthoDB" id="2877624at2"/>
<feature type="transmembrane region" description="Helical" evidence="9">
    <location>
        <begin position="130"/>
        <end position="150"/>
    </location>
</feature>